<evidence type="ECO:0000313" key="3">
    <source>
        <dbReference type="Proteomes" id="UP001233999"/>
    </source>
</evidence>
<keyword evidence="1" id="KW-0175">Coiled coil</keyword>
<keyword evidence="3" id="KW-1185">Reference proteome</keyword>
<feature type="non-terminal residue" evidence="2">
    <location>
        <position position="1"/>
    </location>
</feature>
<dbReference type="EMBL" id="JASPKZ010000034">
    <property type="protein sequence ID" value="KAJ9601122.1"/>
    <property type="molecule type" value="Genomic_DNA"/>
</dbReference>
<dbReference type="Proteomes" id="UP001233999">
    <property type="component" value="Unassembled WGS sequence"/>
</dbReference>
<gene>
    <name evidence="2" type="ORF">L9F63_000701</name>
</gene>
<organism evidence="2 3">
    <name type="scientific">Diploptera punctata</name>
    <name type="common">Pacific beetle cockroach</name>
    <dbReference type="NCBI Taxonomy" id="6984"/>
    <lineage>
        <taxon>Eukaryota</taxon>
        <taxon>Metazoa</taxon>
        <taxon>Ecdysozoa</taxon>
        <taxon>Arthropoda</taxon>
        <taxon>Hexapoda</taxon>
        <taxon>Insecta</taxon>
        <taxon>Pterygota</taxon>
        <taxon>Neoptera</taxon>
        <taxon>Polyneoptera</taxon>
        <taxon>Dictyoptera</taxon>
        <taxon>Blattodea</taxon>
        <taxon>Blaberoidea</taxon>
        <taxon>Blaberidae</taxon>
        <taxon>Diplopterinae</taxon>
        <taxon>Diploptera</taxon>
    </lineage>
</organism>
<reference evidence="2" key="2">
    <citation type="submission" date="2023-05" db="EMBL/GenBank/DDBJ databases">
        <authorList>
            <person name="Fouks B."/>
        </authorList>
    </citation>
    <scope>NUCLEOTIDE SEQUENCE</scope>
    <source>
        <strain evidence="2">Stay&amp;Tobe</strain>
        <tissue evidence="2">Testes</tissue>
    </source>
</reference>
<comment type="caution">
    <text evidence="2">The sequence shown here is derived from an EMBL/GenBank/DDBJ whole genome shotgun (WGS) entry which is preliminary data.</text>
</comment>
<evidence type="ECO:0000313" key="2">
    <source>
        <dbReference type="EMBL" id="KAJ9601122.1"/>
    </source>
</evidence>
<reference evidence="2" key="1">
    <citation type="journal article" date="2023" name="IScience">
        <title>Live-bearing cockroach genome reveals convergent evolutionary mechanisms linked to viviparity in insects and beyond.</title>
        <authorList>
            <person name="Fouks B."/>
            <person name="Harrison M.C."/>
            <person name="Mikhailova A.A."/>
            <person name="Marchal E."/>
            <person name="English S."/>
            <person name="Carruthers M."/>
            <person name="Jennings E.C."/>
            <person name="Chiamaka E.L."/>
            <person name="Frigard R.A."/>
            <person name="Pippel M."/>
            <person name="Attardo G.M."/>
            <person name="Benoit J.B."/>
            <person name="Bornberg-Bauer E."/>
            <person name="Tobe S.S."/>
        </authorList>
    </citation>
    <scope>NUCLEOTIDE SEQUENCE</scope>
    <source>
        <strain evidence="2">Stay&amp;Tobe</strain>
    </source>
</reference>
<sequence>DAKENGGSPDTFDEVKQLQDLKHSFGKTFSLLKTHASTYSDINGQKESHSDTQEQVNEDGKLVSRMHQKVDSTQDAAENATPATRVRTEVDIPAQGIHRTEDTAAAVERRNNGDKYTSYAGVQYSPLDMAEYVFWTGDEKGVTLAIEEFLQEGLMSREEAIAFLQEIKINLEFLQNHYTQQRQELQQHAKERATMIQKALGLDKSRTNDAKMNSVVDTTSTRDLLALAKKNSVTEDSK</sequence>
<dbReference type="AlphaFoldDB" id="A0AAD8ETI3"/>
<feature type="non-terminal residue" evidence="2">
    <location>
        <position position="238"/>
    </location>
</feature>
<proteinExistence type="predicted"/>
<accession>A0AAD8ETI3</accession>
<evidence type="ECO:0000256" key="1">
    <source>
        <dbReference type="SAM" id="Coils"/>
    </source>
</evidence>
<name>A0AAD8ETI3_DIPPU</name>
<protein>
    <submittedName>
        <fullName evidence="2">Uncharacterized protein</fullName>
    </submittedName>
</protein>
<feature type="coiled-coil region" evidence="1">
    <location>
        <begin position="164"/>
        <end position="191"/>
    </location>
</feature>